<gene>
    <name evidence="1" type="ORF">RHMOL_Rhmol02G0191900</name>
</gene>
<accession>A0ACC0PUY7</accession>
<organism evidence="1 2">
    <name type="scientific">Rhododendron molle</name>
    <name type="common">Chinese azalea</name>
    <name type="synonym">Azalea mollis</name>
    <dbReference type="NCBI Taxonomy" id="49168"/>
    <lineage>
        <taxon>Eukaryota</taxon>
        <taxon>Viridiplantae</taxon>
        <taxon>Streptophyta</taxon>
        <taxon>Embryophyta</taxon>
        <taxon>Tracheophyta</taxon>
        <taxon>Spermatophyta</taxon>
        <taxon>Magnoliopsida</taxon>
        <taxon>eudicotyledons</taxon>
        <taxon>Gunneridae</taxon>
        <taxon>Pentapetalae</taxon>
        <taxon>asterids</taxon>
        <taxon>Ericales</taxon>
        <taxon>Ericaceae</taxon>
        <taxon>Ericoideae</taxon>
        <taxon>Rhodoreae</taxon>
        <taxon>Rhododendron</taxon>
    </lineage>
</organism>
<comment type="caution">
    <text evidence="1">The sequence shown here is derived from an EMBL/GenBank/DDBJ whole genome shotgun (WGS) entry which is preliminary data.</text>
</comment>
<dbReference type="EMBL" id="CM046389">
    <property type="protein sequence ID" value="KAI8568358.1"/>
    <property type="molecule type" value="Genomic_DNA"/>
</dbReference>
<sequence length="178" mass="20772">MPGHTTDNCIRLRQEIQNLIDNKVVDAPPSDKPNTISNPLPQHNSPFRLNQITLAKNQNLPEFDPTLFIVPDTEPRPVVEIPEETALCFLWEWEDTWGELITDWEELEAANFQRNDDPLFEAGWEVNWQNIHADPLDGFSLYALFENQVEAYQVFQEMPEWGWDPTPDEYCFWLGVTL</sequence>
<evidence type="ECO:0000313" key="1">
    <source>
        <dbReference type="EMBL" id="KAI8568358.1"/>
    </source>
</evidence>
<keyword evidence="2" id="KW-1185">Reference proteome</keyword>
<evidence type="ECO:0000313" key="2">
    <source>
        <dbReference type="Proteomes" id="UP001062846"/>
    </source>
</evidence>
<dbReference type="Proteomes" id="UP001062846">
    <property type="component" value="Chromosome 2"/>
</dbReference>
<protein>
    <submittedName>
        <fullName evidence="1">Uncharacterized protein</fullName>
    </submittedName>
</protein>
<name>A0ACC0PUY7_RHOML</name>
<proteinExistence type="predicted"/>
<reference evidence="1" key="1">
    <citation type="submission" date="2022-02" db="EMBL/GenBank/DDBJ databases">
        <title>Plant Genome Project.</title>
        <authorList>
            <person name="Zhang R.-G."/>
        </authorList>
    </citation>
    <scope>NUCLEOTIDE SEQUENCE</scope>
    <source>
        <strain evidence="1">AT1</strain>
    </source>
</reference>